<sequence length="338" mass="38700">YSFALTEDKYLTDGNISYSDGSPNVPGAISTSIRLHFQEPTSSAPLSRAFSRSSLTSRVLSSRFNNTLRNRVQTGNHCYNSGDRGRTTHDNGGVVRSTGEISPARTQSWQELYERDPRYDKLLPSPEEIIQQEQKLQQESSQYQNGRAWVQYALQNSNEVITEQKEIDQLLPQRLSQSPPSNGQVLNDDSKKPEEQRENSKEQYHLNVFFTICRHINAEYTIRSWPKNKRYCVILRVPILKRSFGGFKGTKELALEMVAGMAIEEFSRRMPEIAHNVLKTEDLVALECLIENSAKVNGEKEKDERMKNEEEDECVYAKEENIVVNGMTIEDVEIKLNK</sequence>
<feature type="compositionally biased region" description="Basic and acidic residues" evidence="1">
    <location>
        <begin position="188"/>
        <end position="200"/>
    </location>
</feature>
<protein>
    <submittedName>
        <fullName evidence="2">15645_t:CDS:1</fullName>
    </submittedName>
</protein>
<organism evidence="2 3">
    <name type="scientific">Acaulospora morrowiae</name>
    <dbReference type="NCBI Taxonomy" id="94023"/>
    <lineage>
        <taxon>Eukaryota</taxon>
        <taxon>Fungi</taxon>
        <taxon>Fungi incertae sedis</taxon>
        <taxon>Mucoromycota</taxon>
        <taxon>Glomeromycotina</taxon>
        <taxon>Glomeromycetes</taxon>
        <taxon>Diversisporales</taxon>
        <taxon>Acaulosporaceae</taxon>
        <taxon>Acaulospora</taxon>
    </lineage>
</organism>
<keyword evidence="3" id="KW-1185">Reference proteome</keyword>
<dbReference type="EMBL" id="CAJVPV010013901">
    <property type="protein sequence ID" value="CAG8681131.1"/>
    <property type="molecule type" value="Genomic_DNA"/>
</dbReference>
<feature type="non-terminal residue" evidence="2">
    <location>
        <position position="338"/>
    </location>
</feature>
<comment type="caution">
    <text evidence="2">The sequence shown here is derived from an EMBL/GenBank/DDBJ whole genome shotgun (WGS) entry which is preliminary data.</text>
</comment>
<name>A0A9N9EJC9_9GLOM</name>
<evidence type="ECO:0000256" key="1">
    <source>
        <dbReference type="SAM" id="MobiDB-lite"/>
    </source>
</evidence>
<evidence type="ECO:0000313" key="3">
    <source>
        <dbReference type="Proteomes" id="UP000789342"/>
    </source>
</evidence>
<dbReference type="AlphaFoldDB" id="A0A9N9EJC9"/>
<feature type="region of interest" description="Disordered" evidence="1">
    <location>
        <begin position="75"/>
        <end position="108"/>
    </location>
</feature>
<feature type="compositionally biased region" description="Polar residues" evidence="1">
    <location>
        <begin position="174"/>
        <end position="187"/>
    </location>
</feature>
<reference evidence="2" key="1">
    <citation type="submission" date="2021-06" db="EMBL/GenBank/DDBJ databases">
        <authorList>
            <person name="Kallberg Y."/>
            <person name="Tangrot J."/>
            <person name="Rosling A."/>
        </authorList>
    </citation>
    <scope>NUCLEOTIDE SEQUENCE</scope>
    <source>
        <strain evidence="2">CL551</strain>
    </source>
</reference>
<gene>
    <name evidence="2" type="ORF">AMORRO_LOCUS11250</name>
</gene>
<evidence type="ECO:0000313" key="2">
    <source>
        <dbReference type="EMBL" id="CAG8681131.1"/>
    </source>
</evidence>
<dbReference type="OrthoDB" id="2449317at2759"/>
<dbReference type="Proteomes" id="UP000789342">
    <property type="component" value="Unassembled WGS sequence"/>
</dbReference>
<proteinExistence type="predicted"/>
<accession>A0A9N9EJC9</accession>
<feature type="region of interest" description="Disordered" evidence="1">
    <location>
        <begin position="173"/>
        <end position="200"/>
    </location>
</feature>